<reference evidence="1 2" key="1">
    <citation type="journal article" date="2020" name="Cell">
        <title>Large-Scale Comparative Analyses of Tick Genomes Elucidate Their Genetic Diversity and Vector Capacities.</title>
        <authorList>
            <consortium name="Tick Genome and Microbiome Consortium (TIGMIC)"/>
            <person name="Jia N."/>
            <person name="Wang J."/>
            <person name="Shi W."/>
            <person name="Du L."/>
            <person name="Sun Y."/>
            <person name="Zhan W."/>
            <person name="Jiang J.F."/>
            <person name="Wang Q."/>
            <person name="Zhang B."/>
            <person name="Ji P."/>
            <person name="Bell-Sakyi L."/>
            <person name="Cui X.M."/>
            <person name="Yuan T.T."/>
            <person name="Jiang B.G."/>
            <person name="Yang W.F."/>
            <person name="Lam T.T."/>
            <person name="Chang Q.C."/>
            <person name="Ding S.J."/>
            <person name="Wang X.J."/>
            <person name="Zhu J.G."/>
            <person name="Ruan X.D."/>
            <person name="Zhao L."/>
            <person name="Wei J.T."/>
            <person name="Ye R.Z."/>
            <person name="Que T.C."/>
            <person name="Du C.H."/>
            <person name="Zhou Y.H."/>
            <person name="Cheng J.X."/>
            <person name="Dai P.F."/>
            <person name="Guo W.B."/>
            <person name="Han X.H."/>
            <person name="Huang E.J."/>
            <person name="Li L.F."/>
            <person name="Wei W."/>
            <person name="Gao Y.C."/>
            <person name="Liu J.Z."/>
            <person name="Shao H.Z."/>
            <person name="Wang X."/>
            <person name="Wang C.C."/>
            <person name="Yang T.C."/>
            <person name="Huo Q.B."/>
            <person name="Li W."/>
            <person name="Chen H.Y."/>
            <person name="Chen S.E."/>
            <person name="Zhou L.G."/>
            <person name="Ni X.B."/>
            <person name="Tian J.H."/>
            <person name="Sheng Y."/>
            <person name="Liu T."/>
            <person name="Pan Y.S."/>
            <person name="Xia L.Y."/>
            <person name="Li J."/>
            <person name="Zhao F."/>
            <person name="Cao W.C."/>
        </authorList>
    </citation>
    <scope>NUCLEOTIDE SEQUENCE [LARGE SCALE GENOMIC DNA]</scope>
    <source>
        <strain evidence="1">Iper-2018</strain>
    </source>
</reference>
<sequence>LQKASVMSVDNALKTVQEPIGQLASTFLSDEGVSACEAQWRNLRHVKWCSTNSTEEFWAEVSSYKDAQGENPFAEL</sequence>
<gene>
    <name evidence="1" type="ORF">HPB47_024581</name>
</gene>
<comment type="caution">
    <text evidence="1">The sequence shown here is derived from an EMBL/GenBank/DDBJ whole genome shotgun (WGS) entry which is preliminary data.</text>
</comment>
<evidence type="ECO:0000313" key="1">
    <source>
        <dbReference type="EMBL" id="KAG0428421.1"/>
    </source>
</evidence>
<proteinExistence type="predicted"/>
<evidence type="ECO:0000313" key="2">
    <source>
        <dbReference type="Proteomes" id="UP000805193"/>
    </source>
</evidence>
<keyword evidence="2" id="KW-1185">Reference proteome</keyword>
<protein>
    <submittedName>
        <fullName evidence="1">Uncharacterized protein</fullName>
    </submittedName>
</protein>
<name>A0AC60Q424_IXOPE</name>
<feature type="non-terminal residue" evidence="1">
    <location>
        <position position="1"/>
    </location>
</feature>
<accession>A0AC60Q424</accession>
<organism evidence="1 2">
    <name type="scientific">Ixodes persulcatus</name>
    <name type="common">Taiga tick</name>
    <dbReference type="NCBI Taxonomy" id="34615"/>
    <lineage>
        <taxon>Eukaryota</taxon>
        <taxon>Metazoa</taxon>
        <taxon>Ecdysozoa</taxon>
        <taxon>Arthropoda</taxon>
        <taxon>Chelicerata</taxon>
        <taxon>Arachnida</taxon>
        <taxon>Acari</taxon>
        <taxon>Parasitiformes</taxon>
        <taxon>Ixodida</taxon>
        <taxon>Ixodoidea</taxon>
        <taxon>Ixodidae</taxon>
        <taxon>Ixodinae</taxon>
        <taxon>Ixodes</taxon>
    </lineage>
</organism>
<feature type="non-terminal residue" evidence="1">
    <location>
        <position position="76"/>
    </location>
</feature>
<dbReference type="EMBL" id="JABSTQ010009524">
    <property type="protein sequence ID" value="KAG0428421.1"/>
    <property type="molecule type" value="Genomic_DNA"/>
</dbReference>
<dbReference type="Proteomes" id="UP000805193">
    <property type="component" value="Unassembled WGS sequence"/>
</dbReference>